<comment type="caution">
    <text evidence="2">The sequence shown here is derived from an EMBL/GenBank/DDBJ whole genome shotgun (WGS) entry which is preliminary data.</text>
</comment>
<sequence>MSSLADTLNANGYVVVRGAVPLTLTAAVVADIEDHFGRSVDDPGKWYGDPEVPPLGFITNEGQFTPRMFHYPSMWAVREHPAVHAAFAEILGTPALWVSMANVCVKLPTHPHHPDYGRNGFIHFDRLRWSLTKPGEPVDRSKNPDTGLFLSGVVALTDTEADMGGFQCVPGIYRRLDEWIAGQPDDWDPRNPDLSGHQITPVPMRAGDLCIWTTRLPHGNGNNTSTAIRLAQYVTMTPAPVDFPDYDERRARRIQSWQTRSPLPTPADYHSREQSFPPPPLSGLGRKLLGLDEWG</sequence>
<keyword evidence="2" id="KW-0223">Dioxygenase</keyword>
<dbReference type="AlphaFoldDB" id="A0A927MXJ8"/>
<name>A0A927MXJ8_9ACTN</name>
<dbReference type="RefSeq" id="WP_192752213.1">
    <property type="nucleotide sequence ID" value="NZ_BAABJL010000252.1"/>
</dbReference>
<keyword evidence="2" id="KW-0560">Oxidoreductase</keyword>
<dbReference type="InterPro" id="IPR008775">
    <property type="entry name" value="Phytyl_CoA_dOase-like"/>
</dbReference>
<dbReference type="Gene3D" id="2.60.120.620">
    <property type="entry name" value="q2cbj1_9rhob like domain"/>
    <property type="match status" value="1"/>
</dbReference>
<organism evidence="2 3">
    <name type="scientific">Actinopolymorpha pittospori</name>
    <dbReference type="NCBI Taxonomy" id="648752"/>
    <lineage>
        <taxon>Bacteria</taxon>
        <taxon>Bacillati</taxon>
        <taxon>Actinomycetota</taxon>
        <taxon>Actinomycetes</taxon>
        <taxon>Propionibacteriales</taxon>
        <taxon>Actinopolymorphaceae</taxon>
        <taxon>Actinopolymorpha</taxon>
    </lineage>
</organism>
<dbReference type="PANTHER" id="PTHR31630">
    <property type="entry name" value="PHYTANOYL-COA DIOXYGENASE-RELATED-RELATED"/>
    <property type="match status" value="1"/>
</dbReference>
<dbReference type="PANTHER" id="PTHR31630:SF6">
    <property type="entry name" value="PHYTANOYL-COA DIOXYGENASE-RELATED"/>
    <property type="match status" value="1"/>
</dbReference>
<evidence type="ECO:0000256" key="1">
    <source>
        <dbReference type="SAM" id="MobiDB-lite"/>
    </source>
</evidence>
<dbReference type="Proteomes" id="UP000638648">
    <property type="component" value="Unassembled WGS sequence"/>
</dbReference>
<keyword evidence="3" id="KW-1185">Reference proteome</keyword>
<dbReference type="Pfam" id="PF05721">
    <property type="entry name" value="PhyH"/>
    <property type="match status" value="1"/>
</dbReference>
<gene>
    <name evidence="2" type="ORF">HEB94_005287</name>
</gene>
<proteinExistence type="predicted"/>
<accession>A0A927MXJ8</accession>
<reference evidence="2" key="1">
    <citation type="submission" date="2020-10" db="EMBL/GenBank/DDBJ databases">
        <title>Sequencing the genomes of 1000 actinobacteria strains.</title>
        <authorList>
            <person name="Klenk H.-P."/>
        </authorList>
    </citation>
    <scope>NUCLEOTIDE SEQUENCE</scope>
    <source>
        <strain evidence="2">DSM 45354</strain>
    </source>
</reference>
<protein>
    <submittedName>
        <fullName evidence="2">Ectoine hydroxylase-related dioxygenase (Phytanoyl-CoA dioxygenase family)</fullName>
    </submittedName>
</protein>
<feature type="region of interest" description="Disordered" evidence="1">
    <location>
        <begin position="255"/>
        <end position="295"/>
    </location>
</feature>
<evidence type="ECO:0000313" key="3">
    <source>
        <dbReference type="Proteomes" id="UP000638648"/>
    </source>
</evidence>
<dbReference type="EMBL" id="JADBEM010000001">
    <property type="protein sequence ID" value="MBE1608439.1"/>
    <property type="molecule type" value="Genomic_DNA"/>
</dbReference>
<dbReference type="GO" id="GO:0016706">
    <property type="term" value="F:2-oxoglutarate-dependent dioxygenase activity"/>
    <property type="evidence" value="ECO:0007669"/>
    <property type="project" value="UniProtKB-ARBA"/>
</dbReference>
<dbReference type="SUPFAM" id="SSF51197">
    <property type="entry name" value="Clavaminate synthase-like"/>
    <property type="match status" value="1"/>
</dbReference>
<evidence type="ECO:0000313" key="2">
    <source>
        <dbReference type="EMBL" id="MBE1608439.1"/>
    </source>
</evidence>